<evidence type="ECO:0000256" key="1">
    <source>
        <dbReference type="SAM" id="Phobius"/>
    </source>
</evidence>
<feature type="transmembrane region" description="Helical" evidence="1">
    <location>
        <begin position="101"/>
        <end position="119"/>
    </location>
</feature>
<dbReference type="RefSeq" id="WP_241764710.1">
    <property type="nucleotide sequence ID" value="NZ_ARYK01000004.1"/>
</dbReference>
<dbReference type="EMBL" id="ARYK01000004">
    <property type="protein sequence ID" value="KCZ92269.1"/>
    <property type="molecule type" value="Genomic_DNA"/>
</dbReference>
<organism evidence="2 3">
    <name type="scientific">Hyphomonas johnsonii MHS-2</name>
    <dbReference type="NCBI Taxonomy" id="1280950"/>
    <lineage>
        <taxon>Bacteria</taxon>
        <taxon>Pseudomonadati</taxon>
        <taxon>Pseudomonadota</taxon>
        <taxon>Alphaproteobacteria</taxon>
        <taxon>Hyphomonadales</taxon>
        <taxon>Hyphomonadaceae</taxon>
        <taxon>Hyphomonas</taxon>
    </lineage>
</organism>
<dbReference type="STRING" id="1280950.HJO_09549"/>
<dbReference type="PATRIC" id="fig|1280950.3.peg.1910"/>
<dbReference type="AlphaFoldDB" id="A0A059FNP6"/>
<name>A0A059FNP6_9PROT</name>
<gene>
    <name evidence="2" type="ORF">HJO_09549</name>
</gene>
<sequence length="192" mass="20510">MSKNTKIALAGAAIAKRERKERENHASDESNKKGNLMRAIFGIFPLLVIPVALYNLLALGFGGAVETIDASGQIVRATSAPILGLLNGEFMGLPMISGVDWVLTKGDAILLLAIVFLFLEILKSTSTGTSTIVNHAISMILFIVCLIQFLLLPNFATSTFFILMSMTLLDVLAGVVVTIVSARRDFGVAGDI</sequence>
<keyword evidence="3" id="KW-1185">Reference proteome</keyword>
<keyword evidence="1" id="KW-0812">Transmembrane</keyword>
<evidence type="ECO:0000313" key="2">
    <source>
        <dbReference type="EMBL" id="KCZ92269.1"/>
    </source>
</evidence>
<feature type="transmembrane region" description="Helical" evidence="1">
    <location>
        <begin position="131"/>
        <end position="152"/>
    </location>
</feature>
<reference evidence="2 3" key="1">
    <citation type="journal article" date="2014" name="Antonie Van Leeuwenhoek">
        <title>Hyphomonas beringensis sp. nov. and Hyphomonas chukchiensis sp. nov., isolated from surface seawater of the Bering Sea and Chukchi Sea.</title>
        <authorList>
            <person name="Li C."/>
            <person name="Lai Q."/>
            <person name="Li G."/>
            <person name="Dong C."/>
            <person name="Wang J."/>
            <person name="Liao Y."/>
            <person name="Shao Z."/>
        </authorList>
    </citation>
    <scope>NUCLEOTIDE SEQUENCE [LARGE SCALE GENOMIC DNA]</scope>
    <source>
        <strain evidence="2 3">MHS-2</strain>
    </source>
</reference>
<keyword evidence="1" id="KW-0472">Membrane</keyword>
<dbReference type="eggNOG" id="ENOG5032WKR">
    <property type="taxonomic scope" value="Bacteria"/>
</dbReference>
<protein>
    <recommendedName>
        <fullName evidence="4">Transmembrane protein</fullName>
    </recommendedName>
</protein>
<dbReference type="Proteomes" id="UP000025171">
    <property type="component" value="Unassembled WGS sequence"/>
</dbReference>
<accession>A0A059FNP6</accession>
<evidence type="ECO:0000313" key="3">
    <source>
        <dbReference type="Proteomes" id="UP000025171"/>
    </source>
</evidence>
<comment type="caution">
    <text evidence="2">The sequence shown here is derived from an EMBL/GenBank/DDBJ whole genome shotgun (WGS) entry which is preliminary data.</text>
</comment>
<feature type="transmembrane region" description="Helical" evidence="1">
    <location>
        <begin position="39"/>
        <end position="61"/>
    </location>
</feature>
<keyword evidence="1" id="KW-1133">Transmembrane helix</keyword>
<proteinExistence type="predicted"/>
<evidence type="ECO:0008006" key="4">
    <source>
        <dbReference type="Google" id="ProtNLM"/>
    </source>
</evidence>
<feature type="transmembrane region" description="Helical" evidence="1">
    <location>
        <begin position="158"/>
        <end position="180"/>
    </location>
</feature>